<reference evidence="5 6" key="2">
    <citation type="submission" date="2019-01" db="EMBL/GenBank/DDBJ databases">
        <authorList>
            <person name="Li Y."/>
        </authorList>
    </citation>
    <scope>NUCLEOTIDE SEQUENCE [LARGE SCALE GENOMIC DNA]</scope>
    <source>
        <strain evidence="5 6">D19-10-3-21</strain>
    </source>
</reference>
<comment type="similarity">
    <text evidence="1">Belongs to the type-I restriction system S methylase family.</text>
</comment>
<protein>
    <submittedName>
        <fullName evidence="5">Restriction endonuclease subunit S</fullName>
    </submittedName>
</protein>
<dbReference type="AlphaFoldDB" id="A0A443KGU2"/>
<evidence type="ECO:0000256" key="2">
    <source>
        <dbReference type="ARBA" id="ARBA00022747"/>
    </source>
</evidence>
<dbReference type="GO" id="GO:0003677">
    <property type="term" value="F:DNA binding"/>
    <property type="evidence" value="ECO:0007669"/>
    <property type="project" value="UniProtKB-KW"/>
</dbReference>
<accession>A0A443KGU2</accession>
<sequence length="410" mass="44560">MEALAKDQSHVAVLTENSGPVGGRQTDIGTIPDGWDVQPLSQLLDFQNGFNADKSSYGSGVPFANVLEVITRDRLTEADIPGRVTVNASQLQAFLVRPGDILFNRTSETQDELGLASVYVGNAQIIFGGFVIRGRIKSNRLNAICAGYLLRAPSVRRQIVARGQGVVRANIGQSELGSVMVPLPPTHEQTAIAEALADTDGLIEELEQVVLKKRKIKQGTMQDLLSGQKRLPGFKAKWTQAYLGELCTLKSGDGITSRSIDKQSPYPCYGGNGLRGYTRTYTHDGRYALIGRVGALCGNVNLVAGRFFASEHAIVATPNEGISVDWLALLLESMKLNRFSEASAQPVLTVKKLEKLEVLTPGSKDEQAEIAHVVADMTTEIDALEFKLVKARQIKLSMMQELLTGRVRLV</sequence>
<name>A0A443KGU2_9RHOB</name>
<dbReference type="InterPro" id="IPR044946">
    <property type="entry name" value="Restrct_endonuc_typeI_TRD_sf"/>
</dbReference>
<dbReference type="CDD" id="cd17266">
    <property type="entry name" value="RMtype1_S_Sau1132ORF3780P-TRD2-CR2_like"/>
    <property type="match status" value="1"/>
</dbReference>
<dbReference type="SUPFAM" id="SSF116734">
    <property type="entry name" value="DNA methylase specificity domain"/>
    <property type="match status" value="2"/>
</dbReference>
<proteinExistence type="inferred from homology"/>
<dbReference type="GO" id="GO:0004519">
    <property type="term" value="F:endonuclease activity"/>
    <property type="evidence" value="ECO:0007669"/>
    <property type="project" value="UniProtKB-KW"/>
</dbReference>
<dbReference type="Pfam" id="PF01420">
    <property type="entry name" value="Methylase_S"/>
    <property type="match status" value="1"/>
</dbReference>
<dbReference type="RefSeq" id="WP_128236035.1">
    <property type="nucleotide sequence ID" value="NZ_SAUX01000002.1"/>
</dbReference>
<dbReference type="Gene3D" id="1.10.287.1120">
    <property type="entry name" value="Bipartite methylase S protein"/>
    <property type="match status" value="1"/>
</dbReference>
<keyword evidence="5" id="KW-0540">Nuclease</keyword>
<dbReference type="PANTHER" id="PTHR30408">
    <property type="entry name" value="TYPE-1 RESTRICTION ENZYME ECOKI SPECIFICITY PROTEIN"/>
    <property type="match status" value="1"/>
</dbReference>
<dbReference type="Proteomes" id="UP000285295">
    <property type="component" value="Unassembled WGS sequence"/>
</dbReference>
<keyword evidence="2" id="KW-0680">Restriction system</keyword>
<dbReference type="InterPro" id="IPR000055">
    <property type="entry name" value="Restrct_endonuc_typeI_TRD"/>
</dbReference>
<evidence type="ECO:0000256" key="3">
    <source>
        <dbReference type="ARBA" id="ARBA00023125"/>
    </source>
</evidence>
<dbReference type="OrthoDB" id="512700at2"/>
<keyword evidence="5" id="KW-0255">Endonuclease</keyword>
<keyword evidence="3" id="KW-0238">DNA-binding</keyword>
<organism evidence="5 6">
    <name type="scientific">Paenirhodobacter populi</name>
    <dbReference type="NCBI Taxonomy" id="2306993"/>
    <lineage>
        <taxon>Bacteria</taxon>
        <taxon>Pseudomonadati</taxon>
        <taxon>Pseudomonadota</taxon>
        <taxon>Alphaproteobacteria</taxon>
        <taxon>Rhodobacterales</taxon>
        <taxon>Rhodobacter group</taxon>
        <taxon>Paenirhodobacter</taxon>
    </lineage>
</organism>
<comment type="caution">
    <text evidence="5">The sequence shown here is derived from an EMBL/GenBank/DDBJ whole genome shotgun (WGS) entry which is preliminary data.</text>
</comment>
<evidence type="ECO:0000313" key="5">
    <source>
        <dbReference type="EMBL" id="RWR31981.1"/>
    </source>
</evidence>
<dbReference type="PANTHER" id="PTHR30408:SF12">
    <property type="entry name" value="TYPE I RESTRICTION ENZYME MJAVIII SPECIFICITY SUBUNIT"/>
    <property type="match status" value="1"/>
</dbReference>
<gene>
    <name evidence="5" type="ORF">D2T31_03210</name>
</gene>
<dbReference type="InterPro" id="IPR052021">
    <property type="entry name" value="Type-I_RS_S_subunit"/>
</dbReference>
<evidence type="ECO:0000313" key="6">
    <source>
        <dbReference type="Proteomes" id="UP000285295"/>
    </source>
</evidence>
<keyword evidence="5" id="KW-0378">Hydrolase</keyword>
<evidence type="ECO:0000259" key="4">
    <source>
        <dbReference type="Pfam" id="PF01420"/>
    </source>
</evidence>
<reference evidence="5 6" key="1">
    <citation type="submission" date="2019-01" db="EMBL/GenBank/DDBJ databases">
        <title>Sinorhodobacter populi sp. nov. isolated from the symptomatic bark tissue of Populus euramericana canker.</title>
        <authorList>
            <person name="Xu G."/>
        </authorList>
    </citation>
    <scope>NUCLEOTIDE SEQUENCE [LARGE SCALE GENOMIC DNA]</scope>
    <source>
        <strain evidence="5 6">D19-10-3-21</strain>
    </source>
</reference>
<evidence type="ECO:0000256" key="1">
    <source>
        <dbReference type="ARBA" id="ARBA00010923"/>
    </source>
</evidence>
<feature type="domain" description="Type I restriction modification DNA specificity" evidence="4">
    <location>
        <begin position="237"/>
        <end position="380"/>
    </location>
</feature>
<dbReference type="GO" id="GO:0009307">
    <property type="term" value="P:DNA restriction-modification system"/>
    <property type="evidence" value="ECO:0007669"/>
    <property type="project" value="UniProtKB-KW"/>
</dbReference>
<dbReference type="EMBL" id="SAUX01000002">
    <property type="protein sequence ID" value="RWR31981.1"/>
    <property type="molecule type" value="Genomic_DNA"/>
</dbReference>
<dbReference type="Gene3D" id="3.90.220.20">
    <property type="entry name" value="DNA methylase specificity domains"/>
    <property type="match status" value="2"/>
</dbReference>
<dbReference type="CDD" id="cd17517">
    <property type="entry name" value="RMtype1_S_EcoKI_StySPI-TRD2-CR2_like"/>
    <property type="match status" value="1"/>
</dbReference>